<gene>
    <name evidence="2" type="ORF">GCM10023340_20280</name>
</gene>
<name>A0ABP9PMM2_9ACTN</name>
<evidence type="ECO:0008006" key="4">
    <source>
        <dbReference type="Google" id="ProtNLM"/>
    </source>
</evidence>
<feature type="region of interest" description="Disordered" evidence="1">
    <location>
        <begin position="67"/>
        <end position="134"/>
    </location>
</feature>
<keyword evidence="3" id="KW-1185">Reference proteome</keyword>
<sequence length="338" mass="35315">MPFDRLRVRPFDRLTVRPFDRLRVRPFDRLRVRPSDRLRVRPFDRLRVRPFDRLRVRPSDRLRARPFDKLRVRGSGSRDGRSEKSGAGALQIPSSGVSVPHVGCLDAHTPHTAGGTTMSSQPITPEDDSGDEARAVSRRRVLGAAAWSAPAIVVAAAAPAVAFSGLTAVVVDSFTAARGAFTGGTPFYYWSGATSGYTATSTAPTTIAANSVANLSLSGIRTSGGSGTGFVTIQVTVPANGAPLGVNRPAGQYGAVSSGWTLAGPPPSINTLTRAVTFTFTSGVVSVGTTLPNLSFAVTNSNTAGTVTYTWDAGLILNATSSASQSLAPATLSLATLT</sequence>
<dbReference type="EMBL" id="BAABKG010000002">
    <property type="protein sequence ID" value="GAA5147610.1"/>
    <property type="molecule type" value="Genomic_DNA"/>
</dbReference>
<protein>
    <recommendedName>
        <fullName evidence="4">Twin-arginine translocation signal domain-containing protein</fullName>
    </recommendedName>
</protein>
<evidence type="ECO:0000313" key="2">
    <source>
        <dbReference type="EMBL" id="GAA5147610.1"/>
    </source>
</evidence>
<comment type="caution">
    <text evidence="2">The sequence shown here is derived from an EMBL/GenBank/DDBJ whole genome shotgun (WGS) entry which is preliminary data.</text>
</comment>
<proteinExistence type="predicted"/>
<feature type="compositionally biased region" description="Polar residues" evidence="1">
    <location>
        <begin position="114"/>
        <end position="123"/>
    </location>
</feature>
<dbReference type="Proteomes" id="UP001500221">
    <property type="component" value="Unassembled WGS sequence"/>
</dbReference>
<accession>A0ABP9PMM2</accession>
<evidence type="ECO:0000256" key="1">
    <source>
        <dbReference type="SAM" id="MobiDB-lite"/>
    </source>
</evidence>
<organism evidence="2 3">
    <name type="scientific">Nocardioides marinquilinus</name>
    <dbReference type="NCBI Taxonomy" id="1210400"/>
    <lineage>
        <taxon>Bacteria</taxon>
        <taxon>Bacillati</taxon>
        <taxon>Actinomycetota</taxon>
        <taxon>Actinomycetes</taxon>
        <taxon>Propionibacteriales</taxon>
        <taxon>Nocardioidaceae</taxon>
        <taxon>Nocardioides</taxon>
    </lineage>
</organism>
<evidence type="ECO:0000313" key="3">
    <source>
        <dbReference type="Proteomes" id="UP001500221"/>
    </source>
</evidence>
<reference evidence="3" key="1">
    <citation type="journal article" date="2019" name="Int. J. Syst. Evol. Microbiol.">
        <title>The Global Catalogue of Microorganisms (GCM) 10K type strain sequencing project: providing services to taxonomists for standard genome sequencing and annotation.</title>
        <authorList>
            <consortium name="The Broad Institute Genomics Platform"/>
            <consortium name="The Broad Institute Genome Sequencing Center for Infectious Disease"/>
            <person name="Wu L."/>
            <person name="Ma J."/>
        </authorList>
    </citation>
    <scope>NUCLEOTIDE SEQUENCE [LARGE SCALE GENOMIC DNA]</scope>
    <source>
        <strain evidence="3">JCM 18459</strain>
    </source>
</reference>
<feature type="compositionally biased region" description="Basic and acidic residues" evidence="1">
    <location>
        <begin position="67"/>
        <end position="84"/>
    </location>
</feature>